<dbReference type="PROSITE" id="PS51163">
    <property type="entry name" value="YRDC"/>
    <property type="match status" value="1"/>
</dbReference>
<evidence type="ECO:0000256" key="8">
    <source>
        <dbReference type="ARBA" id="ARBA00022741"/>
    </source>
</evidence>
<name>A0A5C4Y8G2_9DEIO</name>
<gene>
    <name evidence="14" type="ORF">FHR04_06850</name>
    <name evidence="13" type="ORF">HNQ04_000144</name>
</gene>
<evidence type="ECO:0000256" key="11">
    <source>
        <dbReference type="ARBA" id="ARBA00048366"/>
    </source>
</evidence>
<dbReference type="EMBL" id="VDMO01000006">
    <property type="protein sequence ID" value="TNM71663.1"/>
    <property type="molecule type" value="Genomic_DNA"/>
</dbReference>
<keyword evidence="16" id="KW-1185">Reference proteome</keyword>
<dbReference type="PANTHER" id="PTHR17490:SF16">
    <property type="entry name" value="THREONYLCARBAMOYL-AMP SYNTHASE"/>
    <property type="match status" value="1"/>
</dbReference>
<evidence type="ECO:0000256" key="4">
    <source>
        <dbReference type="ARBA" id="ARBA00022490"/>
    </source>
</evidence>
<dbReference type="InterPro" id="IPR006070">
    <property type="entry name" value="Sua5-like_dom"/>
</dbReference>
<dbReference type="GO" id="GO:0000049">
    <property type="term" value="F:tRNA binding"/>
    <property type="evidence" value="ECO:0007669"/>
    <property type="project" value="TreeGrafter"/>
</dbReference>
<reference evidence="13 16" key="2">
    <citation type="submission" date="2020-08" db="EMBL/GenBank/DDBJ databases">
        <title>Genomic Encyclopedia of Type Strains, Phase IV (KMG-IV): sequencing the most valuable type-strain genomes for metagenomic binning, comparative biology and taxonomic classification.</title>
        <authorList>
            <person name="Goeker M."/>
        </authorList>
    </citation>
    <scope>NUCLEOTIDE SEQUENCE [LARGE SCALE GENOMIC DNA]</scope>
    <source>
        <strain evidence="13 16">DSM 12027</strain>
    </source>
</reference>
<comment type="caution">
    <text evidence="14">The sequence shown here is derived from an EMBL/GenBank/DDBJ whole genome shotgun (WGS) entry which is preliminary data.</text>
</comment>
<dbReference type="GO" id="GO:0061710">
    <property type="term" value="F:L-threonylcarbamoyladenylate synthase"/>
    <property type="evidence" value="ECO:0007669"/>
    <property type="project" value="UniProtKB-EC"/>
</dbReference>
<comment type="subcellular location">
    <subcellularLocation>
        <location evidence="1">Cytoplasm</location>
    </subcellularLocation>
</comment>
<evidence type="ECO:0000313" key="13">
    <source>
        <dbReference type="EMBL" id="MBB6014920.1"/>
    </source>
</evidence>
<dbReference type="Gene3D" id="3.90.870.10">
    <property type="entry name" value="DHBP synthase"/>
    <property type="match status" value="1"/>
</dbReference>
<evidence type="ECO:0000256" key="1">
    <source>
        <dbReference type="ARBA" id="ARBA00004496"/>
    </source>
</evidence>
<dbReference type="EC" id="2.7.7.87" evidence="3"/>
<evidence type="ECO:0000256" key="2">
    <source>
        <dbReference type="ARBA" id="ARBA00007663"/>
    </source>
</evidence>
<dbReference type="Proteomes" id="UP000313988">
    <property type="component" value="Unassembled WGS sequence"/>
</dbReference>
<dbReference type="Pfam" id="PF01300">
    <property type="entry name" value="Sua5_yciO_yrdC"/>
    <property type="match status" value="1"/>
</dbReference>
<keyword evidence="8" id="KW-0547">Nucleotide-binding</keyword>
<dbReference type="GO" id="GO:0003725">
    <property type="term" value="F:double-stranded RNA binding"/>
    <property type="evidence" value="ECO:0007669"/>
    <property type="project" value="InterPro"/>
</dbReference>
<keyword evidence="5 13" id="KW-0808">Transferase</keyword>
<feature type="domain" description="YrdC-like" evidence="12">
    <location>
        <begin position="12"/>
        <end position="197"/>
    </location>
</feature>
<evidence type="ECO:0000256" key="6">
    <source>
        <dbReference type="ARBA" id="ARBA00022694"/>
    </source>
</evidence>
<keyword evidence="6" id="KW-0819">tRNA processing</keyword>
<dbReference type="GO" id="GO:0005737">
    <property type="term" value="C:cytoplasm"/>
    <property type="evidence" value="ECO:0007669"/>
    <property type="project" value="UniProtKB-SubCell"/>
</dbReference>
<comment type="catalytic activity">
    <reaction evidence="11">
        <text>L-threonine + hydrogencarbonate + ATP = L-threonylcarbamoyladenylate + diphosphate + H2O</text>
        <dbReference type="Rhea" id="RHEA:36407"/>
        <dbReference type="ChEBI" id="CHEBI:15377"/>
        <dbReference type="ChEBI" id="CHEBI:17544"/>
        <dbReference type="ChEBI" id="CHEBI:30616"/>
        <dbReference type="ChEBI" id="CHEBI:33019"/>
        <dbReference type="ChEBI" id="CHEBI:57926"/>
        <dbReference type="ChEBI" id="CHEBI:73682"/>
        <dbReference type="EC" id="2.7.7.87"/>
    </reaction>
</comment>
<dbReference type="AlphaFoldDB" id="A0A5C4Y8G2"/>
<protein>
    <recommendedName>
        <fullName evidence="10">L-threonylcarbamoyladenylate synthase</fullName>
        <ecNumber evidence="3">2.7.7.87</ecNumber>
    </recommendedName>
    <alternativeName>
        <fullName evidence="10">L-threonylcarbamoyladenylate synthase</fullName>
    </alternativeName>
</protein>
<dbReference type="EMBL" id="JACHEW010000001">
    <property type="protein sequence ID" value="MBB6014920.1"/>
    <property type="molecule type" value="Genomic_DNA"/>
</dbReference>
<evidence type="ECO:0000256" key="3">
    <source>
        <dbReference type="ARBA" id="ARBA00012584"/>
    </source>
</evidence>
<keyword evidence="4" id="KW-0963">Cytoplasm</keyword>
<dbReference type="PANTHER" id="PTHR17490">
    <property type="entry name" value="SUA5"/>
    <property type="match status" value="1"/>
</dbReference>
<evidence type="ECO:0000259" key="12">
    <source>
        <dbReference type="PROSITE" id="PS51163"/>
    </source>
</evidence>
<reference evidence="14 15" key="1">
    <citation type="submission" date="2019-06" db="EMBL/GenBank/DDBJ databases">
        <title>Genome sequence of Deinococcus radiopugnans ATCC 19172.</title>
        <authorList>
            <person name="Maclea K.S."/>
            <person name="Maynard C.R."/>
        </authorList>
    </citation>
    <scope>NUCLEOTIDE SEQUENCE [LARGE SCALE GENOMIC DNA]</scope>
    <source>
        <strain evidence="14 15">ATCC 19172</strain>
    </source>
</reference>
<dbReference type="InterPro" id="IPR017945">
    <property type="entry name" value="DHBP_synth_RibB-like_a/b_dom"/>
</dbReference>
<accession>A0A5C4Y8G2</accession>
<dbReference type="Proteomes" id="UP000629870">
    <property type="component" value="Unassembled WGS sequence"/>
</dbReference>
<comment type="similarity">
    <text evidence="2">Belongs to the SUA5 family.</text>
</comment>
<evidence type="ECO:0000256" key="5">
    <source>
        <dbReference type="ARBA" id="ARBA00022679"/>
    </source>
</evidence>
<evidence type="ECO:0000256" key="9">
    <source>
        <dbReference type="ARBA" id="ARBA00022840"/>
    </source>
</evidence>
<dbReference type="GO" id="GO:0006450">
    <property type="term" value="P:regulation of translational fidelity"/>
    <property type="evidence" value="ECO:0007669"/>
    <property type="project" value="TreeGrafter"/>
</dbReference>
<dbReference type="InterPro" id="IPR050156">
    <property type="entry name" value="TC-AMP_synthase_SUA5"/>
</dbReference>
<evidence type="ECO:0000313" key="16">
    <source>
        <dbReference type="Proteomes" id="UP000629870"/>
    </source>
</evidence>
<dbReference type="OrthoDB" id="9814580at2"/>
<dbReference type="SUPFAM" id="SSF55821">
    <property type="entry name" value="YrdC/RibB"/>
    <property type="match status" value="1"/>
</dbReference>
<keyword evidence="9" id="KW-0067">ATP-binding</keyword>
<proteinExistence type="inferred from homology"/>
<sequence length="212" mass="21448">MPEFLIPDAHPAAALDRAWTVLRGGGVVAYPSETVWGLAVLPDHPAAVERLYAVKGRAADRPVQVSCQDARAALELARPDAALTALSALWPGPLTLVTPARPGTPPTVAPGGLVGLRVPSHPLALALLRRSGGRLLTTSCNRSGQPPALTAAQARGMGLADFVLTGPEDAAEGVPVAGQASTVVQLPEGMVLRAGPLDAAVAALLAGLRAGG</sequence>
<organism evidence="14 15">
    <name type="scientific">Deinococcus radiopugnans ATCC 19172</name>
    <dbReference type="NCBI Taxonomy" id="585398"/>
    <lineage>
        <taxon>Bacteria</taxon>
        <taxon>Thermotogati</taxon>
        <taxon>Deinococcota</taxon>
        <taxon>Deinococci</taxon>
        <taxon>Deinococcales</taxon>
        <taxon>Deinococcaceae</taxon>
        <taxon>Deinococcus</taxon>
    </lineage>
</organism>
<dbReference type="GO" id="GO:0005524">
    <property type="term" value="F:ATP binding"/>
    <property type="evidence" value="ECO:0007669"/>
    <property type="project" value="UniProtKB-KW"/>
</dbReference>
<evidence type="ECO:0000313" key="14">
    <source>
        <dbReference type="EMBL" id="TNM71663.1"/>
    </source>
</evidence>
<evidence type="ECO:0000256" key="7">
    <source>
        <dbReference type="ARBA" id="ARBA00022695"/>
    </source>
</evidence>
<keyword evidence="7 13" id="KW-0548">Nucleotidyltransferase</keyword>
<dbReference type="GO" id="GO:0008033">
    <property type="term" value="P:tRNA processing"/>
    <property type="evidence" value="ECO:0007669"/>
    <property type="project" value="UniProtKB-KW"/>
</dbReference>
<evidence type="ECO:0000313" key="15">
    <source>
        <dbReference type="Proteomes" id="UP000313988"/>
    </source>
</evidence>
<evidence type="ECO:0000256" key="10">
    <source>
        <dbReference type="ARBA" id="ARBA00029774"/>
    </source>
</evidence>
<dbReference type="RefSeq" id="WP_139401906.1">
    <property type="nucleotide sequence ID" value="NZ_JACHEW010000001.1"/>
</dbReference>